<dbReference type="GeneID" id="98157355"/>
<organism evidence="1 2">
    <name type="scientific">Aspergillus pseudodeflectus</name>
    <dbReference type="NCBI Taxonomy" id="176178"/>
    <lineage>
        <taxon>Eukaryota</taxon>
        <taxon>Fungi</taxon>
        <taxon>Dikarya</taxon>
        <taxon>Ascomycota</taxon>
        <taxon>Pezizomycotina</taxon>
        <taxon>Eurotiomycetes</taxon>
        <taxon>Eurotiomycetidae</taxon>
        <taxon>Eurotiales</taxon>
        <taxon>Aspergillaceae</taxon>
        <taxon>Aspergillus</taxon>
        <taxon>Aspergillus subgen. Nidulantes</taxon>
    </lineage>
</organism>
<protein>
    <submittedName>
        <fullName evidence="1">Uncharacterized protein</fullName>
    </submittedName>
</protein>
<dbReference type="EMBL" id="JBFXLR010000102">
    <property type="protein sequence ID" value="KAL2837137.1"/>
    <property type="molecule type" value="Genomic_DNA"/>
</dbReference>
<proteinExistence type="predicted"/>
<reference evidence="1 2" key="1">
    <citation type="submission" date="2024-07" db="EMBL/GenBank/DDBJ databases">
        <title>Section-level genome sequencing and comparative genomics of Aspergillus sections Usti and Cavernicolus.</title>
        <authorList>
            <consortium name="Lawrence Berkeley National Laboratory"/>
            <person name="Nybo J.L."/>
            <person name="Vesth T.C."/>
            <person name="Theobald S."/>
            <person name="Frisvad J.C."/>
            <person name="Larsen T.O."/>
            <person name="Kjaerboelling I."/>
            <person name="Rothschild-Mancinelli K."/>
            <person name="Lyhne E.K."/>
            <person name="Kogle M.E."/>
            <person name="Barry K."/>
            <person name="Clum A."/>
            <person name="Na H."/>
            <person name="Ledsgaard L."/>
            <person name="Lin J."/>
            <person name="Lipzen A."/>
            <person name="Kuo A."/>
            <person name="Riley R."/>
            <person name="Mondo S."/>
            <person name="LaButti K."/>
            <person name="Haridas S."/>
            <person name="Pangalinan J."/>
            <person name="Salamov A.A."/>
            <person name="Simmons B.A."/>
            <person name="Magnuson J.K."/>
            <person name="Chen J."/>
            <person name="Drula E."/>
            <person name="Henrissat B."/>
            <person name="Wiebenga A."/>
            <person name="Lubbers R.J."/>
            <person name="Gomes A.C."/>
            <person name="Macurrencykelacurrency M.R."/>
            <person name="Stajich J."/>
            <person name="Grigoriev I.V."/>
            <person name="Mortensen U.H."/>
            <person name="De vries R.P."/>
            <person name="Baker S.E."/>
            <person name="Andersen M.R."/>
        </authorList>
    </citation>
    <scope>NUCLEOTIDE SEQUENCE [LARGE SCALE GENOMIC DNA]</scope>
    <source>
        <strain evidence="1 2">CBS 756.74</strain>
    </source>
</reference>
<keyword evidence="2" id="KW-1185">Reference proteome</keyword>
<name>A0ABR4JBM5_9EURO</name>
<gene>
    <name evidence="1" type="ORF">BJX68DRAFT_249988</name>
</gene>
<sequence length="422" mass="46951">MSIGIPIPAGVPPPAPITIDTTPLVLDEATRALYSRAIADPDSLTDHERRVITRRPPPEEEDELCRGACGLSMDELIAKAINSKLNDTNDANNDNNRDDNIISLADLPLSELEASILIVGVSGAVQKQGMKFINEIARLSPEDRDLKKRAIEAARTNDVQAARKVAVAVQKRWDDVRQAAEEVMNDDDIRNIKAAMKVPWQDHVLGSSSTAGDRFGLVVFYSEKEGEDEQRAGAREGRLASYKSQIETAIYHTLHYATSLVKAETRARFALHWVAVPSTSGDEDRGSDVVDPRTLGSRLRTMLSNSEIPDGFRRDAFLYVDNEAFASRETARPYVWLAEPEPEPVLQHKAGTGAQAALKVDIKHIPTLFARLVQRDLQGEAKQKPYRYTSELSQLHHAVTVSYRKWEGREGDGIWPPPFRMQ</sequence>
<dbReference type="RefSeq" id="XP_070892402.1">
    <property type="nucleotide sequence ID" value="XM_071042191.1"/>
</dbReference>
<accession>A0ABR4JBM5</accession>
<evidence type="ECO:0000313" key="2">
    <source>
        <dbReference type="Proteomes" id="UP001610444"/>
    </source>
</evidence>
<dbReference type="Proteomes" id="UP001610444">
    <property type="component" value="Unassembled WGS sequence"/>
</dbReference>
<comment type="caution">
    <text evidence="1">The sequence shown here is derived from an EMBL/GenBank/DDBJ whole genome shotgun (WGS) entry which is preliminary data.</text>
</comment>
<evidence type="ECO:0000313" key="1">
    <source>
        <dbReference type="EMBL" id="KAL2837137.1"/>
    </source>
</evidence>